<reference evidence="11 12" key="1">
    <citation type="journal article" date="2008" name="Nature">
        <title>The genome of the model beetle and pest Tribolium castaneum.</title>
        <authorList>
            <consortium name="Tribolium Genome Sequencing Consortium"/>
            <person name="Richards S."/>
            <person name="Gibbs R.A."/>
            <person name="Weinstock G.M."/>
            <person name="Brown S.J."/>
            <person name="Denell R."/>
            <person name="Beeman R.W."/>
            <person name="Gibbs R."/>
            <person name="Beeman R.W."/>
            <person name="Brown S.J."/>
            <person name="Bucher G."/>
            <person name="Friedrich M."/>
            <person name="Grimmelikhuijzen C.J."/>
            <person name="Klingler M."/>
            <person name="Lorenzen M."/>
            <person name="Richards S."/>
            <person name="Roth S."/>
            <person name="Schroder R."/>
            <person name="Tautz D."/>
            <person name="Zdobnov E.M."/>
            <person name="Muzny D."/>
            <person name="Gibbs R.A."/>
            <person name="Weinstock G.M."/>
            <person name="Attaway T."/>
            <person name="Bell S."/>
            <person name="Buhay C.J."/>
            <person name="Chandrabose M.N."/>
            <person name="Chavez D."/>
            <person name="Clerk-Blankenburg K.P."/>
            <person name="Cree A."/>
            <person name="Dao M."/>
            <person name="Davis C."/>
            <person name="Chacko J."/>
            <person name="Dinh H."/>
            <person name="Dugan-Rocha S."/>
            <person name="Fowler G."/>
            <person name="Garner T.T."/>
            <person name="Garnes J."/>
            <person name="Gnirke A."/>
            <person name="Hawes A."/>
            <person name="Hernandez J."/>
            <person name="Hines S."/>
            <person name="Holder M."/>
            <person name="Hume J."/>
            <person name="Jhangiani S.N."/>
            <person name="Joshi V."/>
            <person name="Khan Z.M."/>
            <person name="Jackson L."/>
            <person name="Kovar C."/>
            <person name="Kowis A."/>
            <person name="Lee S."/>
            <person name="Lewis L.R."/>
            <person name="Margolis J."/>
            <person name="Morgan M."/>
            <person name="Nazareth L.V."/>
            <person name="Nguyen N."/>
            <person name="Okwuonu G."/>
            <person name="Parker D."/>
            <person name="Richards S."/>
            <person name="Ruiz S.J."/>
            <person name="Santibanez J."/>
            <person name="Savard J."/>
            <person name="Scherer S.E."/>
            <person name="Schneider B."/>
            <person name="Sodergren E."/>
            <person name="Tautz D."/>
            <person name="Vattahil S."/>
            <person name="Villasana D."/>
            <person name="White C.S."/>
            <person name="Wright R."/>
            <person name="Park Y."/>
            <person name="Beeman R.W."/>
            <person name="Lord J."/>
            <person name="Oppert B."/>
            <person name="Lorenzen M."/>
            <person name="Brown S."/>
            <person name="Wang L."/>
            <person name="Savard J."/>
            <person name="Tautz D."/>
            <person name="Richards S."/>
            <person name="Weinstock G."/>
            <person name="Gibbs R.A."/>
            <person name="Liu Y."/>
            <person name="Worley K."/>
            <person name="Weinstock G."/>
            <person name="Elsik C.G."/>
            <person name="Reese J.T."/>
            <person name="Elhaik E."/>
            <person name="Landan G."/>
            <person name="Graur D."/>
            <person name="Arensburger P."/>
            <person name="Atkinson P."/>
            <person name="Beeman R.W."/>
            <person name="Beidler J."/>
            <person name="Brown S.J."/>
            <person name="Demuth J.P."/>
            <person name="Drury D.W."/>
            <person name="Du Y.Z."/>
            <person name="Fujiwara H."/>
            <person name="Lorenzen M."/>
            <person name="Maselli V."/>
            <person name="Osanai M."/>
            <person name="Park Y."/>
            <person name="Robertson H.M."/>
            <person name="Tu Z."/>
            <person name="Wang J.J."/>
            <person name="Wang S."/>
            <person name="Richards S."/>
            <person name="Song H."/>
            <person name="Zhang L."/>
            <person name="Sodergren E."/>
            <person name="Werner D."/>
            <person name="Stanke M."/>
            <person name="Morgenstern B."/>
            <person name="Solovyev V."/>
            <person name="Kosarev P."/>
            <person name="Brown G."/>
            <person name="Chen H.C."/>
            <person name="Ermolaeva O."/>
            <person name="Hlavina W."/>
            <person name="Kapustin Y."/>
            <person name="Kiryutin B."/>
            <person name="Kitts P."/>
            <person name="Maglott D."/>
            <person name="Pruitt K."/>
            <person name="Sapojnikov V."/>
            <person name="Souvorov A."/>
            <person name="Mackey A.J."/>
            <person name="Waterhouse R.M."/>
            <person name="Wyder S."/>
            <person name="Zdobnov E.M."/>
            <person name="Zdobnov E.M."/>
            <person name="Wyder S."/>
            <person name="Kriventseva E.V."/>
            <person name="Kadowaki T."/>
            <person name="Bork P."/>
            <person name="Aranda M."/>
            <person name="Bao R."/>
            <person name="Beermann A."/>
            <person name="Berns N."/>
            <person name="Bolognesi R."/>
            <person name="Bonneton F."/>
            <person name="Bopp D."/>
            <person name="Brown S.J."/>
            <person name="Bucher G."/>
            <person name="Butts T."/>
            <person name="Chaumot A."/>
            <person name="Denell R.E."/>
            <person name="Ferrier D.E."/>
            <person name="Friedrich M."/>
            <person name="Gordon C.M."/>
            <person name="Jindra M."/>
            <person name="Klingler M."/>
            <person name="Lan Q."/>
            <person name="Lattorff H.M."/>
            <person name="Laudet V."/>
            <person name="von Levetsow C."/>
            <person name="Liu Z."/>
            <person name="Lutz R."/>
            <person name="Lynch J.A."/>
            <person name="da Fonseca R.N."/>
            <person name="Posnien N."/>
            <person name="Reuter R."/>
            <person name="Roth S."/>
            <person name="Savard J."/>
            <person name="Schinko J.B."/>
            <person name="Schmitt C."/>
            <person name="Schoppmeier M."/>
            <person name="Schroder R."/>
            <person name="Shippy T.D."/>
            <person name="Simonnet F."/>
            <person name="Marques-Souza H."/>
            <person name="Tautz D."/>
            <person name="Tomoyasu Y."/>
            <person name="Trauner J."/>
            <person name="Van der Zee M."/>
            <person name="Vervoort M."/>
            <person name="Wittkopp N."/>
            <person name="Wimmer E.A."/>
            <person name="Yang X."/>
            <person name="Jones A.K."/>
            <person name="Sattelle D.B."/>
            <person name="Ebert P.R."/>
            <person name="Nelson D."/>
            <person name="Scott J.G."/>
            <person name="Beeman R.W."/>
            <person name="Muthukrishnan S."/>
            <person name="Kramer K.J."/>
            <person name="Arakane Y."/>
            <person name="Beeman R.W."/>
            <person name="Zhu Q."/>
            <person name="Hogenkamp D."/>
            <person name="Dixit R."/>
            <person name="Oppert B."/>
            <person name="Jiang H."/>
            <person name="Zou Z."/>
            <person name="Marshall J."/>
            <person name="Elpidina E."/>
            <person name="Vinokurov K."/>
            <person name="Oppert C."/>
            <person name="Zou Z."/>
            <person name="Evans J."/>
            <person name="Lu Z."/>
            <person name="Zhao P."/>
            <person name="Sumathipala N."/>
            <person name="Altincicek B."/>
            <person name="Vilcinskas A."/>
            <person name="Williams M."/>
            <person name="Hultmark D."/>
            <person name="Hetru C."/>
            <person name="Jiang H."/>
            <person name="Grimmelikhuijzen C.J."/>
            <person name="Hauser F."/>
            <person name="Cazzamali G."/>
            <person name="Williamson M."/>
            <person name="Park Y."/>
            <person name="Li B."/>
            <person name="Tanaka Y."/>
            <person name="Predel R."/>
            <person name="Neupert S."/>
            <person name="Schachtner J."/>
            <person name="Verleyen P."/>
            <person name="Raible F."/>
            <person name="Bork P."/>
            <person name="Friedrich M."/>
            <person name="Walden K.K."/>
            <person name="Robertson H.M."/>
            <person name="Angeli S."/>
            <person name="Foret S."/>
            <person name="Bucher G."/>
            <person name="Schuetz S."/>
            <person name="Maleszka R."/>
            <person name="Wimmer E.A."/>
            <person name="Beeman R.W."/>
            <person name="Lorenzen M."/>
            <person name="Tomoyasu Y."/>
            <person name="Miller S.C."/>
            <person name="Grossmann D."/>
            <person name="Bucher G."/>
        </authorList>
    </citation>
    <scope>NUCLEOTIDE SEQUENCE [LARGE SCALE GENOMIC DNA]</scope>
    <source>
        <strain evidence="11 12">Georgia GA2</strain>
    </source>
</reference>
<keyword evidence="7 10" id="KW-0472">Membrane</keyword>
<evidence type="ECO:0000256" key="2">
    <source>
        <dbReference type="ARBA" id="ARBA00022475"/>
    </source>
</evidence>
<dbReference type="GO" id="GO:0004984">
    <property type="term" value="F:olfactory receptor activity"/>
    <property type="evidence" value="ECO:0000318"/>
    <property type="project" value="GO_Central"/>
</dbReference>
<evidence type="ECO:0000256" key="4">
    <source>
        <dbReference type="ARBA" id="ARBA00022692"/>
    </source>
</evidence>
<feature type="transmembrane region" description="Helical" evidence="10">
    <location>
        <begin position="31"/>
        <end position="49"/>
    </location>
</feature>
<dbReference type="Proteomes" id="UP000007266">
    <property type="component" value="Linkage group 8"/>
</dbReference>
<comment type="subcellular location">
    <subcellularLocation>
        <location evidence="1 10">Cell membrane</location>
        <topology evidence="1 10">Multi-pass membrane protein</topology>
    </subcellularLocation>
</comment>
<keyword evidence="6 10" id="KW-1133">Transmembrane helix</keyword>
<dbReference type="InParanoid" id="D6WUR5"/>
<keyword evidence="9 10" id="KW-0807">Transducer</keyword>
<keyword evidence="4 10" id="KW-0812">Transmembrane</keyword>
<keyword evidence="8 10" id="KW-0675">Receptor</keyword>
<dbReference type="GO" id="GO:0050911">
    <property type="term" value="P:detection of chemical stimulus involved in sensory perception of smell"/>
    <property type="evidence" value="ECO:0000318"/>
    <property type="project" value="GO_Central"/>
</dbReference>
<comment type="similarity">
    <text evidence="10">Belongs to the insect chemoreceptor superfamily. Heteromeric odorant receptor channel (TC 1.A.69) family.</text>
</comment>
<dbReference type="GO" id="GO:0007165">
    <property type="term" value="P:signal transduction"/>
    <property type="evidence" value="ECO:0007669"/>
    <property type="project" value="UniProtKB-KW"/>
</dbReference>
<dbReference type="InterPro" id="IPR004117">
    <property type="entry name" value="7tm6_olfct_rcpt"/>
</dbReference>
<dbReference type="HOGENOM" id="CLU_059644_0_0_1"/>
<evidence type="ECO:0000256" key="1">
    <source>
        <dbReference type="ARBA" id="ARBA00004651"/>
    </source>
</evidence>
<evidence type="ECO:0000256" key="10">
    <source>
        <dbReference type="RuleBase" id="RU351113"/>
    </source>
</evidence>
<feature type="transmembrane region" description="Helical" evidence="10">
    <location>
        <begin position="166"/>
        <end position="192"/>
    </location>
</feature>
<dbReference type="PhylomeDB" id="D6WUR5"/>
<evidence type="ECO:0000256" key="3">
    <source>
        <dbReference type="ARBA" id="ARBA00022606"/>
    </source>
</evidence>
<feature type="transmembrane region" description="Helical" evidence="10">
    <location>
        <begin position="116"/>
        <end position="141"/>
    </location>
</feature>
<evidence type="ECO:0000256" key="7">
    <source>
        <dbReference type="ARBA" id="ARBA00023136"/>
    </source>
</evidence>
<dbReference type="PANTHER" id="PTHR21137:SF35">
    <property type="entry name" value="ODORANT RECEPTOR 19A-RELATED"/>
    <property type="match status" value="1"/>
</dbReference>
<reference evidence="11 12" key="2">
    <citation type="journal article" date="2010" name="Nucleic Acids Res.">
        <title>BeetleBase in 2010: revisions to provide comprehensive genomic information for Tribolium castaneum.</title>
        <authorList>
            <person name="Kim H.S."/>
            <person name="Murphy T."/>
            <person name="Xia J."/>
            <person name="Caragea D."/>
            <person name="Park Y."/>
            <person name="Beeman R.W."/>
            <person name="Lorenzen M.D."/>
            <person name="Butcher S."/>
            <person name="Manak J.R."/>
            <person name="Brown S.J."/>
        </authorList>
    </citation>
    <scope>GENOME REANNOTATION</scope>
    <source>
        <strain evidence="11 12">Georgia GA2</strain>
    </source>
</reference>
<gene>
    <name evidence="11" type="primary">Or230</name>
    <name evidence="11" type="ORF">TcasGA2_TC030389</name>
</gene>
<evidence type="ECO:0000256" key="9">
    <source>
        <dbReference type="ARBA" id="ARBA00023224"/>
    </source>
</evidence>
<dbReference type="KEGG" id="tca:107398558"/>
<feature type="transmembrane region" description="Helical" evidence="10">
    <location>
        <begin position="61"/>
        <end position="82"/>
    </location>
</feature>
<dbReference type="AlphaFoldDB" id="D6WUR5"/>
<sequence length="371" mass="42791">MREKPLHLSHFPYYLLKIMLCDTEQYRLGRFLSYSCAVIHSISLLLQMYYLIDNFNKETVSRYGCVVIVTTYCVVALIYEILYAQPSVSMMSQQISTLWPMDACGEKVKQMILKRAFFTSVVTYSILFSFPIFGIIMFPLWGDQSDMFLCVRVFNEYFTKWSKVPIYLYFCSFPVLTFSGIRLPGMLLYAILITNIQIILLNQKIAHISDLGDQRLVFGTLCSCVSLQIKLRQMLNKVLQFVYLVMPVFLLLGALTAISVLFFLFYSLENPSDYLMIRLACFLGGNILVVFTFCESGQALSNDTGRIFDILLTCPWYKWDKKNKNILLMFLVNSLKPMSITIAGITLDYKLAVTLIRTCCSYALVLYQMKN</sequence>
<keyword evidence="12" id="KW-1185">Reference proteome</keyword>
<keyword evidence="5 10" id="KW-0552">Olfaction</keyword>
<evidence type="ECO:0000256" key="5">
    <source>
        <dbReference type="ARBA" id="ARBA00022725"/>
    </source>
</evidence>
<keyword evidence="3 10" id="KW-0716">Sensory transduction</keyword>
<evidence type="ECO:0000256" key="8">
    <source>
        <dbReference type="ARBA" id="ARBA00023170"/>
    </source>
</evidence>
<organism evidence="11 12">
    <name type="scientific">Tribolium castaneum</name>
    <name type="common">Red flour beetle</name>
    <dbReference type="NCBI Taxonomy" id="7070"/>
    <lineage>
        <taxon>Eukaryota</taxon>
        <taxon>Metazoa</taxon>
        <taxon>Ecdysozoa</taxon>
        <taxon>Arthropoda</taxon>
        <taxon>Hexapoda</taxon>
        <taxon>Insecta</taxon>
        <taxon>Pterygota</taxon>
        <taxon>Neoptera</taxon>
        <taxon>Endopterygota</taxon>
        <taxon>Coleoptera</taxon>
        <taxon>Polyphaga</taxon>
        <taxon>Cucujiformia</taxon>
        <taxon>Tenebrionidae</taxon>
        <taxon>Tenebrionidae incertae sedis</taxon>
        <taxon>Tribolium</taxon>
    </lineage>
</organism>
<evidence type="ECO:0000313" key="12">
    <source>
        <dbReference type="Proteomes" id="UP000007266"/>
    </source>
</evidence>
<feature type="transmembrane region" description="Helical" evidence="10">
    <location>
        <begin position="274"/>
        <end position="294"/>
    </location>
</feature>
<protein>
    <recommendedName>
        <fullName evidence="10">Odorant receptor</fullName>
    </recommendedName>
</protein>
<feature type="transmembrane region" description="Helical" evidence="10">
    <location>
        <begin position="326"/>
        <end position="345"/>
    </location>
</feature>
<dbReference type="Pfam" id="PF02949">
    <property type="entry name" value="7tm_6"/>
    <property type="match status" value="1"/>
</dbReference>
<accession>D6WUR5</accession>
<evidence type="ECO:0000256" key="6">
    <source>
        <dbReference type="ARBA" id="ARBA00022989"/>
    </source>
</evidence>
<dbReference type="OrthoDB" id="6764485at2759"/>
<proteinExistence type="inferred from homology"/>
<feature type="transmembrane region" description="Helical" evidence="10">
    <location>
        <begin position="241"/>
        <end position="268"/>
    </location>
</feature>
<dbReference type="EMBL" id="KQ971363">
    <property type="protein sequence ID" value="EFA09300.1"/>
    <property type="molecule type" value="Genomic_DNA"/>
</dbReference>
<evidence type="ECO:0000313" key="11">
    <source>
        <dbReference type="EMBL" id="EFA09300.1"/>
    </source>
</evidence>
<dbReference type="PANTHER" id="PTHR21137">
    <property type="entry name" value="ODORANT RECEPTOR"/>
    <property type="match status" value="1"/>
</dbReference>
<dbReference type="GO" id="GO:0005549">
    <property type="term" value="F:odorant binding"/>
    <property type="evidence" value="ECO:0007669"/>
    <property type="project" value="InterPro"/>
</dbReference>
<keyword evidence="2" id="KW-1003">Cell membrane</keyword>
<name>D6WUR5_TRICA</name>
<dbReference type="GO" id="GO:0005886">
    <property type="term" value="C:plasma membrane"/>
    <property type="evidence" value="ECO:0000318"/>
    <property type="project" value="GO_Central"/>
</dbReference>